<proteinExistence type="inferred from homology"/>
<sequence length="510" mass="59275">MMDDAAKKARDEYLKKYLGGDDKKSTKKHKKKRKKTGLKIYEDDAFADVAACIEQTSSDDDSSKNIEVLEKVKELHSLSKFKPAAFEAVEIKTEINSPRKRHDSSSDENVVPDEISLPTTSSKVWESASVKNKDCSIDQKIAKQTKADSNISFPVQKIKDEPLDSDASPPRRPTNYATRNFNDDDSDVSPPRRRQPTNNSDSDLSPPRKHDDYHGISNRRKEFGDYEHQKRRRSSSVDSCRHKGNKWDSNASLYDKSVERRRKHYGEDRDKSSSRLHRRREGHQGRKDSFDDSKTSHHSKCNQTNDDDDDVKPMIGKSTGLRTLESHREEMKRLQDGETKLLKNWDEYTSGKNAAVIRRAKLTGKEREKKEREAKKQQELEEKYKIWNKGLRQLEERTQKLNEMARVAQEDFTRHADDKAMNEHLKKQLHEKDPMYKYVKKKKENAEIKSGTAYPKYKGSWPPNRFNIAPGYRWDGVNRSNGFEDLISQTANRKVAQHTEYYENIAKYEV</sequence>
<comment type="similarity">
    <text evidence="1">Belongs to the CWC26 family.</text>
</comment>
<dbReference type="OrthoDB" id="6022at2759"/>
<organism evidence="4 5">
    <name type="scientific">Cercopithifilaria johnstoni</name>
    <dbReference type="NCBI Taxonomy" id="2874296"/>
    <lineage>
        <taxon>Eukaryota</taxon>
        <taxon>Metazoa</taxon>
        <taxon>Ecdysozoa</taxon>
        <taxon>Nematoda</taxon>
        <taxon>Chromadorea</taxon>
        <taxon>Rhabditida</taxon>
        <taxon>Spirurina</taxon>
        <taxon>Spiruromorpha</taxon>
        <taxon>Filarioidea</taxon>
        <taxon>Onchocercidae</taxon>
        <taxon>Cercopithifilaria</taxon>
    </lineage>
</organism>
<reference evidence="4" key="1">
    <citation type="submission" date="2021-09" db="EMBL/GenBank/DDBJ databases">
        <authorList>
            <consortium name="Pathogen Informatics"/>
        </authorList>
    </citation>
    <scope>NUCLEOTIDE SEQUENCE</scope>
</reference>
<dbReference type="AlphaFoldDB" id="A0A8J2Q5Z8"/>
<gene>
    <name evidence="4" type="ORF">CJOHNSTONI_LOCUS3737</name>
</gene>
<accession>A0A8J2Q5Z8</accession>
<feature type="compositionally biased region" description="Basic and acidic residues" evidence="3">
    <location>
        <begin position="282"/>
        <end position="295"/>
    </location>
</feature>
<protein>
    <recommendedName>
        <fullName evidence="2">BUD13 homolog</fullName>
    </recommendedName>
</protein>
<evidence type="ECO:0000313" key="5">
    <source>
        <dbReference type="Proteomes" id="UP000746747"/>
    </source>
</evidence>
<evidence type="ECO:0000313" key="4">
    <source>
        <dbReference type="EMBL" id="CAG9533521.1"/>
    </source>
</evidence>
<dbReference type="Proteomes" id="UP000746747">
    <property type="component" value="Unassembled WGS sequence"/>
</dbReference>
<evidence type="ECO:0000256" key="3">
    <source>
        <dbReference type="SAM" id="MobiDB-lite"/>
    </source>
</evidence>
<dbReference type="EMBL" id="CAKAEH010001249">
    <property type="protein sequence ID" value="CAG9533521.1"/>
    <property type="molecule type" value="Genomic_DNA"/>
</dbReference>
<evidence type="ECO:0000256" key="2">
    <source>
        <dbReference type="ARBA" id="ARBA00014454"/>
    </source>
</evidence>
<dbReference type="InterPro" id="IPR051112">
    <property type="entry name" value="CWC26_splicing_factor"/>
</dbReference>
<comment type="caution">
    <text evidence="4">The sequence shown here is derived from an EMBL/GenBank/DDBJ whole genome shotgun (WGS) entry which is preliminary data.</text>
</comment>
<dbReference type="PANTHER" id="PTHR31809:SF0">
    <property type="entry name" value="BUD13 HOMOLOG"/>
    <property type="match status" value="1"/>
</dbReference>
<feature type="compositionally biased region" description="Basic and acidic residues" evidence="3">
    <location>
        <begin position="206"/>
        <end position="228"/>
    </location>
</feature>
<feature type="compositionally biased region" description="Basic and acidic residues" evidence="3">
    <location>
        <begin position="131"/>
        <end position="141"/>
    </location>
</feature>
<dbReference type="GO" id="GO:0005684">
    <property type="term" value="C:U2-type spliceosomal complex"/>
    <property type="evidence" value="ECO:0007669"/>
    <property type="project" value="TreeGrafter"/>
</dbReference>
<dbReference type="GO" id="GO:0000398">
    <property type="term" value="P:mRNA splicing, via spliceosome"/>
    <property type="evidence" value="ECO:0007669"/>
    <property type="project" value="TreeGrafter"/>
</dbReference>
<dbReference type="InterPro" id="IPR018609">
    <property type="entry name" value="Bud13"/>
</dbReference>
<feature type="region of interest" description="Disordered" evidence="3">
    <location>
        <begin position="91"/>
        <end position="330"/>
    </location>
</feature>
<dbReference type="PANTHER" id="PTHR31809">
    <property type="entry name" value="BUD13 HOMOLOG"/>
    <property type="match status" value="1"/>
</dbReference>
<name>A0A8J2Q5Z8_9BILA</name>
<evidence type="ECO:0000256" key="1">
    <source>
        <dbReference type="ARBA" id="ARBA00011069"/>
    </source>
</evidence>
<dbReference type="Pfam" id="PF09736">
    <property type="entry name" value="Bud13"/>
    <property type="match status" value="1"/>
</dbReference>
<dbReference type="GO" id="GO:0070274">
    <property type="term" value="C:RES complex"/>
    <property type="evidence" value="ECO:0007669"/>
    <property type="project" value="TreeGrafter"/>
</dbReference>
<keyword evidence="5" id="KW-1185">Reference proteome</keyword>
<dbReference type="GO" id="GO:0003723">
    <property type="term" value="F:RNA binding"/>
    <property type="evidence" value="ECO:0007669"/>
    <property type="project" value="TreeGrafter"/>
</dbReference>